<dbReference type="RefSeq" id="WP_277410984.1">
    <property type="nucleotide sequence ID" value="NZ_CP114203.1"/>
</dbReference>
<protein>
    <submittedName>
        <fullName evidence="2">Ricin-type beta-trefoil lectin domain protein</fullName>
    </submittedName>
</protein>
<keyword evidence="3" id="KW-1185">Reference proteome</keyword>
<evidence type="ECO:0000259" key="1">
    <source>
        <dbReference type="SMART" id="SM00458"/>
    </source>
</evidence>
<dbReference type="SUPFAM" id="SSF50370">
    <property type="entry name" value="Ricin B-like lectins"/>
    <property type="match status" value="2"/>
</dbReference>
<feature type="domain" description="Ricin B lectin" evidence="1">
    <location>
        <begin position="220"/>
        <end position="349"/>
    </location>
</feature>
<dbReference type="Gene3D" id="2.80.10.50">
    <property type="match status" value="2"/>
</dbReference>
<dbReference type="GeneID" id="301331151"/>
<name>A0ABY7J0E0_STRNI</name>
<dbReference type="CDD" id="cd00161">
    <property type="entry name" value="beta-trefoil_Ricin-like"/>
    <property type="match status" value="2"/>
</dbReference>
<reference evidence="2 3" key="1">
    <citation type="submission" date="2022-12" db="EMBL/GenBank/DDBJ databases">
        <authorList>
            <person name="Ruckert C."/>
            <person name="Busche T."/>
            <person name="Kalinowski J."/>
            <person name="Wittmann C."/>
        </authorList>
    </citation>
    <scope>NUCLEOTIDE SEQUENCE [LARGE SCALE GENOMIC DNA]</scope>
    <source>
        <strain evidence="2 3">DSM 40276</strain>
    </source>
</reference>
<organism evidence="2 3">
    <name type="scientific">Streptomyces nigrescens</name>
    <dbReference type="NCBI Taxonomy" id="1920"/>
    <lineage>
        <taxon>Bacteria</taxon>
        <taxon>Bacillati</taxon>
        <taxon>Actinomycetota</taxon>
        <taxon>Actinomycetes</taxon>
        <taxon>Kitasatosporales</taxon>
        <taxon>Streptomycetaceae</taxon>
        <taxon>Streptomyces</taxon>
    </lineage>
</organism>
<accession>A0ABY7J0E0</accession>
<evidence type="ECO:0000313" key="2">
    <source>
        <dbReference type="EMBL" id="WAU03777.1"/>
    </source>
</evidence>
<dbReference type="SMART" id="SM00458">
    <property type="entry name" value="RICIN"/>
    <property type="match status" value="2"/>
</dbReference>
<gene>
    <name evidence="2" type="ORF">STRNI_001961</name>
</gene>
<dbReference type="PROSITE" id="PS50231">
    <property type="entry name" value="RICIN_B_LECTIN"/>
    <property type="match status" value="2"/>
</dbReference>
<dbReference type="Proteomes" id="UP001210169">
    <property type="component" value="Chromosome"/>
</dbReference>
<feature type="domain" description="Ricin B lectin" evidence="1">
    <location>
        <begin position="350"/>
        <end position="472"/>
    </location>
</feature>
<dbReference type="Pfam" id="PF00652">
    <property type="entry name" value="Ricin_B_lectin"/>
    <property type="match status" value="2"/>
</dbReference>
<sequence length="472" mass="51542">MDTSRNKHRGIVSLVAALLIALLAQGFLATGAYAYPNGKRPPNVGPGSAQSWARTLANGHASKHLRDPEAQGTTVGEFPRLIQETLTSPDDAVYLRATPRQDSIGVTAYYTRQVRNAAGNQVRLLVIINVDGGGRPVVTRNASTAYFFNGSFEERIQAQLRRDYQRLEVVPANERGNAPITAFENIVLACGGSTAAVQKRSADQQPGCTAKEFNQDEIDRNKNILARAGCLTVDGEKLDNGTGVTLKACTSGSKSQAWFLSQGRIAIKNDGIQKCLNPQGDAKDNNTPIILYDCSWNPNQAWEYRDDGTFLNTASGKCLDIPKWDEKLIIWDCKNDDEIDNLTQKFDVPSQAVKNEDGQCLETVGGKNDNGTTVRAAACNGSNAQRWSHITGPDETVKMEVLGKCLNIQGEGKGDGTPVILYDCTGGGWNELWKTPIWPQIENPETGKCLQVDDTKATIQTCNARPEQKWRL</sequence>
<evidence type="ECO:0000313" key="3">
    <source>
        <dbReference type="Proteomes" id="UP001210169"/>
    </source>
</evidence>
<dbReference type="EMBL" id="CP114203">
    <property type="protein sequence ID" value="WAU03777.1"/>
    <property type="molecule type" value="Genomic_DNA"/>
</dbReference>
<dbReference type="InterPro" id="IPR000772">
    <property type="entry name" value="Ricin_B_lectin"/>
</dbReference>
<dbReference type="InterPro" id="IPR035992">
    <property type="entry name" value="Ricin_B-like_lectins"/>
</dbReference>
<proteinExistence type="predicted"/>